<sequence>MRKEQDDAGQEFNAAALERYEKVSRHMEAASFINGNDVDWESMTASDRQVTHESHMFDIDRMVNEGLGGGEITADNGYIGDSTTDAIVAERQDGETGEK</sequence>
<evidence type="ECO:0000313" key="2">
    <source>
        <dbReference type="Proteomes" id="UP001343257"/>
    </source>
</evidence>
<accession>A0ABU6PMB0</accession>
<dbReference type="RefSeq" id="WP_328274831.1">
    <property type="nucleotide sequence ID" value="NZ_JARTLD010000003.1"/>
</dbReference>
<reference evidence="1 2" key="1">
    <citation type="submission" date="2023-03" db="EMBL/GenBank/DDBJ databases">
        <title>Bacillus Genome Sequencing.</title>
        <authorList>
            <person name="Dunlap C."/>
        </authorList>
    </citation>
    <scope>NUCLEOTIDE SEQUENCE [LARGE SCALE GENOMIC DNA]</scope>
    <source>
        <strain evidence="1 2">NRS-52</strain>
    </source>
</reference>
<keyword evidence="2" id="KW-1185">Reference proteome</keyword>
<name>A0ABU6PMB0_9BACL</name>
<comment type="caution">
    <text evidence="1">The sequence shown here is derived from an EMBL/GenBank/DDBJ whole genome shotgun (WGS) entry which is preliminary data.</text>
</comment>
<proteinExistence type="predicted"/>
<evidence type="ECO:0000313" key="1">
    <source>
        <dbReference type="EMBL" id="MED5015984.1"/>
    </source>
</evidence>
<gene>
    <name evidence="1" type="ORF">P9847_01555</name>
</gene>
<dbReference type="EMBL" id="JARTLD010000003">
    <property type="protein sequence ID" value="MED5015984.1"/>
    <property type="molecule type" value="Genomic_DNA"/>
</dbReference>
<organism evidence="1 2">
    <name type="scientific">Paenibacillus chibensis</name>
    <dbReference type="NCBI Taxonomy" id="59846"/>
    <lineage>
        <taxon>Bacteria</taxon>
        <taxon>Bacillati</taxon>
        <taxon>Bacillota</taxon>
        <taxon>Bacilli</taxon>
        <taxon>Bacillales</taxon>
        <taxon>Paenibacillaceae</taxon>
        <taxon>Paenibacillus</taxon>
    </lineage>
</organism>
<protein>
    <submittedName>
        <fullName evidence="1">Uncharacterized protein</fullName>
    </submittedName>
</protein>
<dbReference type="Proteomes" id="UP001343257">
    <property type="component" value="Unassembled WGS sequence"/>
</dbReference>